<keyword evidence="3" id="KW-0547">Nucleotide-binding</keyword>
<dbReference type="PROSITE" id="PS00455">
    <property type="entry name" value="AMP_BINDING"/>
    <property type="match status" value="1"/>
</dbReference>
<keyword evidence="4" id="KW-0067">ATP-binding</keyword>
<dbReference type="SUPFAM" id="SSF56801">
    <property type="entry name" value="Acetyl-CoA synthetase-like"/>
    <property type="match status" value="1"/>
</dbReference>
<gene>
    <name evidence="8" type="ORF">LZ495_27910</name>
</gene>
<accession>A0AA41U4Q2</accession>
<evidence type="ECO:0000313" key="9">
    <source>
        <dbReference type="Proteomes" id="UP001165378"/>
    </source>
</evidence>
<dbReference type="InterPro" id="IPR025110">
    <property type="entry name" value="AMP-bd_C"/>
</dbReference>
<feature type="domain" description="Acetyl-coenzyme A synthetase N-terminal" evidence="7">
    <location>
        <begin position="41"/>
        <end position="98"/>
    </location>
</feature>
<dbReference type="Pfam" id="PF00501">
    <property type="entry name" value="AMP-binding"/>
    <property type="match status" value="1"/>
</dbReference>
<name>A0AA41U4Q2_9ACTN</name>
<organism evidence="8 9">
    <name type="scientific">Yinghuangia soli</name>
    <dbReference type="NCBI Taxonomy" id="2908204"/>
    <lineage>
        <taxon>Bacteria</taxon>
        <taxon>Bacillati</taxon>
        <taxon>Actinomycetota</taxon>
        <taxon>Actinomycetes</taxon>
        <taxon>Kitasatosporales</taxon>
        <taxon>Streptomycetaceae</taxon>
        <taxon>Yinghuangia</taxon>
    </lineage>
</organism>
<dbReference type="EMBL" id="JAKFHA010000020">
    <property type="protein sequence ID" value="MCF2531017.1"/>
    <property type="molecule type" value="Genomic_DNA"/>
</dbReference>
<evidence type="ECO:0000259" key="7">
    <source>
        <dbReference type="Pfam" id="PF16177"/>
    </source>
</evidence>
<dbReference type="RefSeq" id="WP_235055685.1">
    <property type="nucleotide sequence ID" value="NZ_JAKFHA010000020.1"/>
</dbReference>
<proteinExistence type="inferred from homology"/>
<dbReference type="Pfam" id="PF13193">
    <property type="entry name" value="AMP-binding_C"/>
    <property type="match status" value="1"/>
</dbReference>
<dbReference type="InterPro" id="IPR042099">
    <property type="entry name" value="ANL_N_sf"/>
</dbReference>
<keyword evidence="9" id="KW-1185">Reference proteome</keyword>
<dbReference type="NCBIfam" id="TIGR01217">
    <property type="entry name" value="ac_ac_CoA_syn"/>
    <property type="match status" value="1"/>
</dbReference>
<sequence>MTAHDAPELLRAPAADFLDTTELGRFVRHVAARRAVEFPDYQALHAWSVAQPEQFWDDIRDFFGVRFATPPTGGVLADRTMPGARWYPGATLNYAEHALRGAGASDTATALIAYSQTRERIELTWGELRDQVARARAGLQRLGVGRGDRVVAYLPNLPETVVAFLATASIGAVWASCAPEFGARNVVDRFAQIEPSVLLAVPGYRYGDKDIDRVATVDEIRAGLPSLRAVVAVPYGPGALADAVVWDDLLAAPAAPGDPTGPAGPAADPVPFDHPLYVLFSSGTTGRPKAIVHGHGGILLEHLKNHALSWDLRPGDRMAWFSTTAWMMWNALVSGLLVGASPVLMDGNPLYPELDSQWRIAAETKASLLGASPGYLMACRRAGLEPAKAYDLSALRVIGAAGSPLPPEGYRWVHEQFGARVLLNVGSGGTDVCSGIVQGGPWQPVWTGEISGPALGVAAAAFDEGGNEVVGELGELVITSPMPSMPLGFWGDSDGSRYRDAYFDTYPGIWRHGDWARFGENGSCVIAGRSDATLNRGGVRLGTAEFYSVVEEIPGIADSLVVHVEDPAGGNGELLLFVVPAEGGLDDALRGRIVRELRGALSPRHIPDSVTAVPVIPRNRTGKKLELPVKRILLGADVADVIGPDTLADPTALDAFLAIAAERQGR</sequence>
<dbReference type="GO" id="GO:0030729">
    <property type="term" value="F:acetoacetate-CoA ligase activity"/>
    <property type="evidence" value="ECO:0007669"/>
    <property type="project" value="UniProtKB-EC"/>
</dbReference>
<feature type="domain" description="AMP-dependent synthetase/ligase" evidence="5">
    <location>
        <begin position="108"/>
        <end position="482"/>
    </location>
</feature>
<dbReference type="PANTHER" id="PTHR42921:SF1">
    <property type="entry name" value="ACETOACETYL-COA SYNTHETASE"/>
    <property type="match status" value="1"/>
</dbReference>
<comment type="similarity">
    <text evidence="1">Belongs to the ATP-dependent AMP-binding enzyme family.</text>
</comment>
<dbReference type="EC" id="6.2.1.16" evidence="8"/>
<dbReference type="InterPro" id="IPR032387">
    <property type="entry name" value="ACAS_N"/>
</dbReference>
<dbReference type="Gene3D" id="3.30.300.30">
    <property type="match status" value="1"/>
</dbReference>
<dbReference type="Pfam" id="PF16177">
    <property type="entry name" value="ACAS_N"/>
    <property type="match status" value="1"/>
</dbReference>
<dbReference type="Proteomes" id="UP001165378">
    <property type="component" value="Unassembled WGS sequence"/>
</dbReference>
<keyword evidence="2 8" id="KW-0436">Ligase</keyword>
<dbReference type="NCBIfam" id="NF002937">
    <property type="entry name" value="PRK03584.1"/>
    <property type="match status" value="1"/>
</dbReference>
<dbReference type="InterPro" id="IPR005914">
    <property type="entry name" value="Acac_CoA_synth"/>
</dbReference>
<evidence type="ECO:0000256" key="4">
    <source>
        <dbReference type="ARBA" id="ARBA00022840"/>
    </source>
</evidence>
<comment type="caution">
    <text evidence="8">The sequence shown here is derived from an EMBL/GenBank/DDBJ whole genome shotgun (WGS) entry which is preliminary data.</text>
</comment>
<evidence type="ECO:0000259" key="6">
    <source>
        <dbReference type="Pfam" id="PF13193"/>
    </source>
</evidence>
<dbReference type="PANTHER" id="PTHR42921">
    <property type="entry name" value="ACETOACETYL-COA SYNTHETASE"/>
    <property type="match status" value="1"/>
</dbReference>
<dbReference type="AlphaFoldDB" id="A0AA41U4Q2"/>
<evidence type="ECO:0000259" key="5">
    <source>
        <dbReference type="Pfam" id="PF00501"/>
    </source>
</evidence>
<evidence type="ECO:0000256" key="1">
    <source>
        <dbReference type="ARBA" id="ARBA00006432"/>
    </source>
</evidence>
<evidence type="ECO:0000256" key="3">
    <source>
        <dbReference type="ARBA" id="ARBA00022741"/>
    </source>
</evidence>
<reference evidence="8" key="1">
    <citation type="submission" date="2022-01" db="EMBL/GenBank/DDBJ databases">
        <title>Genome-Based Taxonomic Classification of the Phylum Actinobacteria.</title>
        <authorList>
            <person name="Gao Y."/>
        </authorList>
    </citation>
    <scope>NUCLEOTIDE SEQUENCE</scope>
    <source>
        <strain evidence="8">KLBMP 8922</strain>
    </source>
</reference>
<protein>
    <submittedName>
        <fullName evidence="8">Acetoacetate--CoA ligase</fullName>
        <ecNumber evidence="8">6.2.1.16</ecNumber>
    </submittedName>
</protein>
<evidence type="ECO:0000256" key="2">
    <source>
        <dbReference type="ARBA" id="ARBA00022598"/>
    </source>
</evidence>
<dbReference type="InterPro" id="IPR045851">
    <property type="entry name" value="AMP-bd_C_sf"/>
</dbReference>
<dbReference type="InterPro" id="IPR000873">
    <property type="entry name" value="AMP-dep_synth/lig_dom"/>
</dbReference>
<dbReference type="InterPro" id="IPR020845">
    <property type="entry name" value="AMP-binding_CS"/>
</dbReference>
<feature type="domain" description="AMP-binding enzyme C-terminal" evidence="6">
    <location>
        <begin position="548"/>
        <end position="623"/>
    </location>
</feature>
<dbReference type="GO" id="GO:0006629">
    <property type="term" value="P:lipid metabolic process"/>
    <property type="evidence" value="ECO:0007669"/>
    <property type="project" value="InterPro"/>
</dbReference>
<dbReference type="GO" id="GO:0005524">
    <property type="term" value="F:ATP binding"/>
    <property type="evidence" value="ECO:0007669"/>
    <property type="project" value="UniProtKB-KW"/>
</dbReference>
<dbReference type="Gene3D" id="3.40.50.12780">
    <property type="entry name" value="N-terminal domain of ligase-like"/>
    <property type="match status" value="1"/>
</dbReference>
<evidence type="ECO:0000313" key="8">
    <source>
        <dbReference type="EMBL" id="MCF2531017.1"/>
    </source>
</evidence>